<gene>
    <name evidence="8" type="ORF">AGOR_G00241550</name>
</gene>
<dbReference type="InterPro" id="IPR001323">
    <property type="entry name" value="EPO_TPO"/>
</dbReference>
<proteinExistence type="inferred from homology"/>
<evidence type="ECO:0000256" key="6">
    <source>
        <dbReference type="ARBA" id="ARBA00023157"/>
    </source>
</evidence>
<feature type="chain" id="PRO_5035894880" description="Thrombopoietin" evidence="7">
    <location>
        <begin position="24"/>
        <end position="185"/>
    </location>
</feature>
<dbReference type="InterPro" id="IPR009079">
    <property type="entry name" value="4_helix_cytokine-like_core"/>
</dbReference>
<accession>A0A8T3CDK1</accession>
<keyword evidence="6" id="KW-1015">Disulfide bond</keyword>
<evidence type="ECO:0000313" key="8">
    <source>
        <dbReference type="EMBL" id="KAI1883079.1"/>
    </source>
</evidence>
<evidence type="ECO:0000256" key="4">
    <source>
        <dbReference type="ARBA" id="ARBA00022702"/>
    </source>
</evidence>
<dbReference type="GO" id="GO:0008283">
    <property type="term" value="P:cell population proliferation"/>
    <property type="evidence" value="ECO:0007669"/>
    <property type="project" value="InterPro"/>
</dbReference>
<sequence length="185" mass="20876">MDSSRLLLLLLCTTASKVRDVQARPIDFVCDDQARRDMNMVKELEAGMRECRGSDKLPLAIPLPCVKIHKASWENKSMQEKRGDILAALQTLVQGVRENRPLVLAECQLSLLERLDRSVTNYLHIVTHMELSGEPESLVTSCPSQSTQNLGHVLWHFSRLLTGKLEWLVSELSSQCHVEQTTSIL</sequence>
<dbReference type="SUPFAM" id="SSF47266">
    <property type="entry name" value="4-helical cytokines"/>
    <property type="match status" value="1"/>
</dbReference>
<name>A0A8T3CDK1_9TELE</name>
<dbReference type="GO" id="GO:0005576">
    <property type="term" value="C:extracellular region"/>
    <property type="evidence" value="ECO:0007669"/>
    <property type="project" value="UniProtKB-SubCell"/>
</dbReference>
<dbReference type="Pfam" id="PF00758">
    <property type="entry name" value="EPO_TPO"/>
    <property type="match status" value="1"/>
</dbReference>
<dbReference type="EMBL" id="JAERUA010000024">
    <property type="protein sequence ID" value="KAI1883079.1"/>
    <property type="molecule type" value="Genomic_DNA"/>
</dbReference>
<feature type="signal peptide" evidence="7">
    <location>
        <begin position="1"/>
        <end position="23"/>
    </location>
</feature>
<comment type="similarity">
    <text evidence="2">Belongs to the EPO/TPO family.</text>
</comment>
<keyword evidence="5 7" id="KW-0732">Signal</keyword>
<organism evidence="8 9">
    <name type="scientific">Albula goreensis</name>
    <dbReference type="NCBI Taxonomy" id="1534307"/>
    <lineage>
        <taxon>Eukaryota</taxon>
        <taxon>Metazoa</taxon>
        <taxon>Chordata</taxon>
        <taxon>Craniata</taxon>
        <taxon>Vertebrata</taxon>
        <taxon>Euteleostomi</taxon>
        <taxon>Actinopterygii</taxon>
        <taxon>Neopterygii</taxon>
        <taxon>Teleostei</taxon>
        <taxon>Albuliformes</taxon>
        <taxon>Albulidae</taxon>
        <taxon>Albula</taxon>
    </lineage>
</organism>
<evidence type="ECO:0000256" key="7">
    <source>
        <dbReference type="SAM" id="SignalP"/>
    </source>
</evidence>
<dbReference type="OrthoDB" id="9892121at2759"/>
<dbReference type="Gene3D" id="1.20.1250.10">
    <property type="match status" value="1"/>
</dbReference>
<dbReference type="InterPro" id="IPR003978">
    <property type="entry name" value="Thrombopoietin"/>
</dbReference>
<evidence type="ECO:0008006" key="10">
    <source>
        <dbReference type="Google" id="ProtNLM"/>
    </source>
</evidence>
<dbReference type="AlphaFoldDB" id="A0A8T3CDK1"/>
<evidence type="ECO:0000256" key="5">
    <source>
        <dbReference type="ARBA" id="ARBA00022729"/>
    </source>
</evidence>
<reference evidence="8" key="1">
    <citation type="submission" date="2021-01" db="EMBL/GenBank/DDBJ databases">
        <authorList>
            <person name="Zahm M."/>
            <person name="Roques C."/>
            <person name="Cabau C."/>
            <person name="Klopp C."/>
            <person name="Donnadieu C."/>
            <person name="Jouanno E."/>
            <person name="Lampietro C."/>
            <person name="Louis A."/>
            <person name="Herpin A."/>
            <person name="Echchiki A."/>
            <person name="Berthelot C."/>
            <person name="Parey E."/>
            <person name="Roest-Crollius H."/>
            <person name="Braasch I."/>
            <person name="Postlethwait J."/>
            <person name="Bobe J."/>
            <person name="Montfort J."/>
            <person name="Bouchez O."/>
            <person name="Begum T."/>
            <person name="Mejri S."/>
            <person name="Adams A."/>
            <person name="Chen W.-J."/>
            <person name="Guiguen Y."/>
        </authorList>
    </citation>
    <scope>NUCLEOTIDE SEQUENCE</scope>
    <source>
        <tissue evidence="8">Blood</tissue>
    </source>
</reference>
<dbReference type="PANTHER" id="PTHR10560:SF0">
    <property type="entry name" value="THROMBOPOIETIN"/>
    <property type="match status" value="1"/>
</dbReference>
<dbReference type="PANTHER" id="PTHR10560">
    <property type="entry name" value="THROMBOPOIETIN"/>
    <property type="match status" value="1"/>
</dbReference>
<evidence type="ECO:0000313" key="9">
    <source>
        <dbReference type="Proteomes" id="UP000829720"/>
    </source>
</evidence>
<dbReference type="GO" id="GO:0005125">
    <property type="term" value="F:cytokine activity"/>
    <property type="evidence" value="ECO:0007669"/>
    <property type="project" value="InterPro"/>
</dbReference>
<evidence type="ECO:0000256" key="3">
    <source>
        <dbReference type="ARBA" id="ARBA00022525"/>
    </source>
</evidence>
<protein>
    <recommendedName>
        <fullName evidence="10">Thrombopoietin</fullName>
    </recommendedName>
</protein>
<keyword evidence="4" id="KW-0372">Hormone</keyword>
<dbReference type="GO" id="GO:0005179">
    <property type="term" value="F:hormone activity"/>
    <property type="evidence" value="ECO:0007669"/>
    <property type="project" value="UniProtKB-KW"/>
</dbReference>
<comment type="subcellular location">
    <subcellularLocation>
        <location evidence="1">Secreted</location>
    </subcellularLocation>
</comment>
<comment type="caution">
    <text evidence="8">The sequence shown here is derived from an EMBL/GenBank/DDBJ whole genome shotgun (WGS) entry which is preliminary data.</text>
</comment>
<keyword evidence="9" id="KW-1185">Reference proteome</keyword>
<evidence type="ECO:0000256" key="1">
    <source>
        <dbReference type="ARBA" id="ARBA00004613"/>
    </source>
</evidence>
<keyword evidence="3" id="KW-0964">Secreted</keyword>
<evidence type="ECO:0000256" key="2">
    <source>
        <dbReference type="ARBA" id="ARBA00005782"/>
    </source>
</evidence>
<dbReference type="Proteomes" id="UP000829720">
    <property type="component" value="Unassembled WGS sequence"/>
</dbReference>